<dbReference type="Proteomes" id="UP000321797">
    <property type="component" value="Unassembled WGS sequence"/>
</dbReference>
<dbReference type="InterPro" id="IPR011047">
    <property type="entry name" value="Quinoprotein_ADH-like_sf"/>
</dbReference>
<dbReference type="EMBL" id="SSGD01000161">
    <property type="protein sequence ID" value="TXI50173.1"/>
    <property type="molecule type" value="Genomic_DNA"/>
</dbReference>
<evidence type="ECO:0000313" key="1">
    <source>
        <dbReference type="EMBL" id="TXI50173.1"/>
    </source>
</evidence>
<dbReference type="SUPFAM" id="SSF50998">
    <property type="entry name" value="Quinoprotein alcohol dehydrogenase-like"/>
    <property type="match status" value="1"/>
</dbReference>
<name>A0A5C7XLC2_9MYCO</name>
<dbReference type="Gene3D" id="2.130.10.10">
    <property type="entry name" value="YVTN repeat-like/Quinoprotein amine dehydrogenase"/>
    <property type="match status" value="1"/>
</dbReference>
<evidence type="ECO:0000313" key="2">
    <source>
        <dbReference type="Proteomes" id="UP000321797"/>
    </source>
</evidence>
<dbReference type="InterPro" id="IPR015943">
    <property type="entry name" value="WD40/YVTN_repeat-like_dom_sf"/>
</dbReference>
<gene>
    <name evidence="1" type="ORF">E6Q54_21795</name>
</gene>
<accession>A0A5C7XLC2</accession>
<dbReference type="AlphaFoldDB" id="A0A5C7XLC2"/>
<proteinExistence type="predicted"/>
<organism evidence="1 2">
    <name type="scientific">Mycolicibacter arupensis</name>
    <dbReference type="NCBI Taxonomy" id="342002"/>
    <lineage>
        <taxon>Bacteria</taxon>
        <taxon>Bacillati</taxon>
        <taxon>Actinomycetota</taxon>
        <taxon>Actinomycetes</taxon>
        <taxon>Mycobacteriales</taxon>
        <taxon>Mycobacteriaceae</taxon>
        <taxon>Mycolicibacter</taxon>
    </lineage>
</organism>
<reference evidence="1 2" key="1">
    <citation type="submission" date="2018-09" db="EMBL/GenBank/DDBJ databases">
        <title>Metagenome Assembled Genomes from an Advanced Water Purification Facility.</title>
        <authorList>
            <person name="Stamps B.W."/>
            <person name="Spear J.R."/>
        </authorList>
    </citation>
    <scope>NUCLEOTIDE SEQUENCE [LARGE SCALE GENOMIC DNA]</scope>
    <source>
        <strain evidence="1">Bin_29_2</strain>
    </source>
</reference>
<protein>
    <submittedName>
        <fullName evidence="1">Uncharacterized protein</fullName>
    </submittedName>
</protein>
<sequence length="55" mass="5503">VHFMDAANGELAARVRPLGERVSAPPVVVGDLLVIMDVDGHIAALRAAAAAGGKG</sequence>
<feature type="non-terminal residue" evidence="1">
    <location>
        <position position="1"/>
    </location>
</feature>
<comment type="caution">
    <text evidence="1">The sequence shown here is derived from an EMBL/GenBank/DDBJ whole genome shotgun (WGS) entry which is preliminary data.</text>
</comment>